<evidence type="ECO:0000259" key="2">
    <source>
        <dbReference type="Pfam" id="PF09825"/>
    </source>
</evidence>
<dbReference type="InterPro" id="IPR019197">
    <property type="entry name" value="Biotin-prot_ligase_N"/>
</dbReference>
<organism evidence="3 4">
    <name type="scientific">Candidatus Coprenecus avistercoris</name>
    <dbReference type="NCBI Taxonomy" id="2840730"/>
    <lineage>
        <taxon>Bacteria</taxon>
        <taxon>Pseudomonadati</taxon>
        <taxon>Bacteroidota</taxon>
        <taxon>Bacteroidia</taxon>
        <taxon>Bacteroidales</taxon>
        <taxon>Rikenellaceae</taxon>
        <taxon>Rikenellaceae incertae sedis</taxon>
        <taxon>Candidatus Coprenecus</taxon>
    </lineage>
</organism>
<dbReference type="PROSITE" id="PS51273">
    <property type="entry name" value="GATASE_TYPE_1"/>
    <property type="match status" value="1"/>
</dbReference>
<reference evidence="3" key="1">
    <citation type="submission" date="2020-10" db="EMBL/GenBank/DDBJ databases">
        <authorList>
            <person name="Gilroy R."/>
        </authorList>
    </citation>
    <scope>NUCLEOTIDE SEQUENCE</scope>
    <source>
        <strain evidence="3">ChiHjej13B12-12457</strain>
    </source>
</reference>
<dbReference type="Pfam" id="PF09825">
    <property type="entry name" value="BPL_N"/>
    <property type="match status" value="1"/>
</dbReference>
<dbReference type="PROSITE" id="PS51257">
    <property type="entry name" value="PROKAR_LIPOPROTEIN"/>
    <property type="match status" value="1"/>
</dbReference>
<dbReference type="InterPro" id="IPR029062">
    <property type="entry name" value="Class_I_gatase-like"/>
</dbReference>
<dbReference type="AlphaFoldDB" id="A0A9D1J678"/>
<feature type="signal peptide" evidence="1">
    <location>
        <begin position="1"/>
        <end position="25"/>
    </location>
</feature>
<protein>
    <submittedName>
        <fullName evidence="3">DJ-1/PfpI family protein</fullName>
    </submittedName>
</protein>
<dbReference type="Proteomes" id="UP000886744">
    <property type="component" value="Unassembled WGS sequence"/>
</dbReference>
<proteinExistence type="predicted"/>
<comment type="caution">
    <text evidence="3">The sequence shown here is derived from an EMBL/GenBank/DDBJ whole genome shotgun (WGS) entry which is preliminary data.</text>
</comment>
<gene>
    <name evidence="3" type="ORF">IAC94_02275</name>
</gene>
<dbReference type="EMBL" id="DVHI01000030">
    <property type="protein sequence ID" value="HIR62335.1"/>
    <property type="molecule type" value="Genomic_DNA"/>
</dbReference>
<feature type="chain" id="PRO_5038498576" evidence="1">
    <location>
        <begin position="26"/>
        <end position="378"/>
    </location>
</feature>
<accession>A0A9D1J678</accession>
<dbReference type="SUPFAM" id="SSF52317">
    <property type="entry name" value="Class I glutamine amidotransferase-like"/>
    <property type="match status" value="1"/>
</dbReference>
<evidence type="ECO:0000313" key="4">
    <source>
        <dbReference type="Proteomes" id="UP000886744"/>
    </source>
</evidence>
<sequence length="378" mass="41125">MRKVGKSLFAAVAAIVAAMMLVSCGGGNNQKIKVAVFQGDGGAATCIRETVAALSLDEDMEVRIVHSSDIAAGVLDSLDAIVIPGGGGSRQYLSLGQTNMALIKDFVHRGGGAVGICAGAYLFSNTPDYTCMALTGARAIDREHDNRGHGMAKMTLNKEGKKIFHELAKEDTSYVFYYEGPVFVESDVPYTSFGTMESDVHEEGGAPANMTNGKPFLTGNDYGKGKVFTVVGHPEATPGKMWMVPRMVRWTLGKPLKTYPAEVLTPPVAPEEILMSVDDLRYESQCFQTFLYGTAQEKVAALGWLEDHYSWDCKTWLQGLLYDASPQVRARAAKYIEAIQYLPYEADLKAALLRENDTKARAAMQQALDALAALRPWK</sequence>
<dbReference type="Gene3D" id="3.40.50.880">
    <property type="match status" value="1"/>
</dbReference>
<reference evidence="3" key="2">
    <citation type="journal article" date="2021" name="PeerJ">
        <title>Extensive microbial diversity within the chicken gut microbiome revealed by metagenomics and culture.</title>
        <authorList>
            <person name="Gilroy R."/>
            <person name="Ravi A."/>
            <person name="Getino M."/>
            <person name="Pursley I."/>
            <person name="Horton D.L."/>
            <person name="Alikhan N.F."/>
            <person name="Baker D."/>
            <person name="Gharbi K."/>
            <person name="Hall N."/>
            <person name="Watson M."/>
            <person name="Adriaenssens E.M."/>
            <person name="Foster-Nyarko E."/>
            <person name="Jarju S."/>
            <person name="Secka A."/>
            <person name="Antonio M."/>
            <person name="Oren A."/>
            <person name="Chaudhuri R.R."/>
            <person name="La Ragione R."/>
            <person name="Hildebrand F."/>
            <person name="Pallen M.J."/>
        </authorList>
    </citation>
    <scope>NUCLEOTIDE SEQUENCE</scope>
    <source>
        <strain evidence="3">ChiHjej13B12-12457</strain>
    </source>
</reference>
<feature type="domain" description="Biotin-protein ligase N-terminal" evidence="2">
    <location>
        <begin position="33"/>
        <end position="140"/>
    </location>
</feature>
<evidence type="ECO:0000256" key="1">
    <source>
        <dbReference type="SAM" id="SignalP"/>
    </source>
</evidence>
<name>A0A9D1J678_9BACT</name>
<keyword evidence="1" id="KW-0732">Signal</keyword>
<evidence type="ECO:0000313" key="3">
    <source>
        <dbReference type="EMBL" id="HIR62335.1"/>
    </source>
</evidence>